<evidence type="ECO:0000313" key="4">
    <source>
        <dbReference type="Proteomes" id="UP000095087"/>
    </source>
</evidence>
<reference evidence="3 4" key="1">
    <citation type="submission" date="2016-07" db="EMBL/GenBank/DDBJ databases">
        <title>Draft genome sequence of Methyloligella halotolerans C2T (VKM B-2706T=CCUG 61687T=DSM 25045T), a halotolerant polyhydroxybutyrate accumulating methylotroph.</title>
        <authorList>
            <person name="Vasilenko O.V."/>
            <person name="Doronina N.V."/>
            <person name="Poroshina M.N."/>
            <person name="Tarlachkov S.V."/>
            <person name="Trotsenko Y.A."/>
        </authorList>
    </citation>
    <scope>NUCLEOTIDE SEQUENCE [LARGE SCALE GENOMIC DNA]</scope>
    <source>
        <strain evidence="3 4">VKM B-2706</strain>
    </source>
</reference>
<dbReference type="SUPFAM" id="SSF56935">
    <property type="entry name" value="Porins"/>
    <property type="match status" value="1"/>
</dbReference>
<proteinExistence type="predicted"/>
<dbReference type="InterPro" id="IPR023614">
    <property type="entry name" value="Porin_dom_sf"/>
</dbReference>
<keyword evidence="1" id="KW-0175">Coiled coil</keyword>
<comment type="caution">
    <text evidence="3">The sequence shown here is derived from an EMBL/GenBank/DDBJ whole genome shotgun (WGS) entry which is preliminary data.</text>
</comment>
<dbReference type="STRING" id="1177755.A7A08_03017"/>
<dbReference type="OrthoDB" id="7217987at2"/>
<organism evidence="3 4">
    <name type="scientific">Methyloligella halotolerans</name>
    <dbReference type="NCBI Taxonomy" id="1177755"/>
    <lineage>
        <taxon>Bacteria</taxon>
        <taxon>Pseudomonadati</taxon>
        <taxon>Pseudomonadota</taxon>
        <taxon>Alphaproteobacteria</taxon>
        <taxon>Hyphomicrobiales</taxon>
        <taxon>Hyphomicrobiaceae</taxon>
        <taxon>Methyloligella</taxon>
    </lineage>
</organism>
<dbReference type="Gene3D" id="2.40.160.10">
    <property type="entry name" value="Porin"/>
    <property type="match status" value="1"/>
</dbReference>
<dbReference type="AlphaFoldDB" id="A0A1E2RVA2"/>
<feature type="coiled-coil region" evidence="1">
    <location>
        <begin position="27"/>
        <end position="61"/>
    </location>
</feature>
<feature type="signal peptide" evidence="2">
    <location>
        <begin position="1"/>
        <end position="31"/>
    </location>
</feature>
<keyword evidence="4" id="KW-1185">Reference proteome</keyword>
<keyword evidence="2" id="KW-0732">Signal</keyword>
<dbReference type="EMBL" id="MASI01000010">
    <property type="protein sequence ID" value="ODA66164.1"/>
    <property type="molecule type" value="Genomic_DNA"/>
</dbReference>
<accession>A0A1E2RVA2</accession>
<evidence type="ECO:0000256" key="2">
    <source>
        <dbReference type="SAM" id="SignalP"/>
    </source>
</evidence>
<feature type="chain" id="PRO_5009116502" evidence="2">
    <location>
        <begin position="32"/>
        <end position="466"/>
    </location>
</feature>
<sequence length="466" mass="50732">MTQRDRNGGGKRLATAGIVAALIANFSSAEAADVDQLEAQMRAMQAQLQEVKRQVDAEKAQAAATTSSNSSVDGDALDLKVKWKGAPELSSADGKFKFKVRGRLNVDYNGINQDKPITGDPDVSAVELRRARLGVEGVMFYDWVYKFELDFAGDKTAIKDAYVEYTGLPVDLKAGHFKTYNSLEAQMSANYITFMEKAAFIEAFTIDRLIGGGVSYDENKHWTAEAGIFGTAPEAGQTTYFDDGTTLSARLTAAPLNRERRVVHLGASVRDRDAPSQSRDGSEDPLFLYRARGADLHLADRFVFTPQFGQSDTLWALEGAVVLGSFSVQGEYAQDTVHTAAAQASADPTYDGWYVDASWFLTGESRPYANGQFVRVKVKNPVNGGSGGWGAWQVAGRYDVVDLSDQSTAIAGCTGCGEQETWLIGVNWYLNDYTRLMFNVNQSEINGGINDGAEIAGIGMRAQLDW</sequence>
<gene>
    <name evidence="3" type="ORF">A7A08_03017</name>
</gene>
<dbReference type="RefSeq" id="WP_069096148.1">
    <property type="nucleotide sequence ID" value="NZ_MASI01000010.1"/>
</dbReference>
<dbReference type="Proteomes" id="UP000095087">
    <property type="component" value="Unassembled WGS sequence"/>
</dbReference>
<dbReference type="Pfam" id="PF07396">
    <property type="entry name" value="Porin_O_P"/>
    <property type="match status" value="1"/>
</dbReference>
<name>A0A1E2RVA2_9HYPH</name>
<dbReference type="InterPro" id="IPR010870">
    <property type="entry name" value="Porin_O/P"/>
</dbReference>
<evidence type="ECO:0000256" key="1">
    <source>
        <dbReference type="SAM" id="Coils"/>
    </source>
</evidence>
<evidence type="ECO:0000313" key="3">
    <source>
        <dbReference type="EMBL" id="ODA66164.1"/>
    </source>
</evidence>
<protein>
    <submittedName>
        <fullName evidence="3">Porin P</fullName>
    </submittedName>
</protein>